<protein>
    <submittedName>
        <fullName evidence="2">Uncharacterized protein</fullName>
    </submittedName>
</protein>
<accession>A0AAD1UD63</accession>
<feature type="compositionally biased region" description="Basic residues" evidence="1">
    <location>
        <begin position="391"/>
        <end position="404"/>
    </location>
</feature>
<feature type="region of interest" description="Disordered" evidence="1">
    <location>
        <begin position="391"/>
        <end position="448"/>
    </location>
</feature>
<proteinExistence type="predicted"/>
<comment type="caution">
    <text evidence="2">The sequence shown here is derived from an EMBL/GenBank/DDBJ whole genome shotgun (WGS) entry which is preliminary data.</text>
</comment>
<gene>
    <name evidence="2" type="ORF">ECRASSUSDP1_LOCUS5794</name>
</gene>
<evidence type="ECO:0000313" key="3">
    <source>
        <dbReference type="Proteomes" id="UP001295684"/>
    </source>
</evidence>
<name>A0AAD1UD63_EUPCR</name>
<evidence type="ECO:0000256" key="1">
    <source>
        <dbReference type="SAM" id="MobiDB-lite"/>
    </source>
</evidence>
<feature type="region of interest" description="Disordered" evidence="1">
    <location>
        <begin position="236"/>
        <end position="255"/>
    </location>
</feature>
<feature type="compositionally biased region" description="Polar residues" evidence="1">
    <location>
        <begin position="420"/>
        <end position="431"/>
    </location>
</feature>
<sequence>MLLPSPESKTSFLSYKSSIRTNYRTRINEETKKAMLKGRLLYEQKKEEGMRRKEQQRDYFNELIRASNSNDKSIHKVKFEDDYRDISIPSDSQSKFINLKNGKISANSFFGIKAPKRKCCLLNTRKGHRNMNNSMRIRTGVEYIEKKCKNLVYSPRISDSLLLSNSKLKQVIEHQRNKSEKFEKVYRVVLENRQRGQSEMVKTRRMNRSIANGMRRRRIRTRKAKKRELGNVISQNPTEFLDQPAHNNQDQKQSINKDIVEDYSSEEEHKAINSGHFMNNSGNEGWGIQTDNFFKKDEQGENDYEPISPLIGSVVNLNTQKNHFKELGGESEVIIDSPASKKSVNDAPFFSDAINSPVNFFGDYQIPLHEVKIREKRLRLLKTAKACISKRRSQKSKIREKRRQRAADKAIRHHRVKTEFIQNSPVSSDSNKYPVAQPKDSGSDSSSV</sequence>
<dbReference type="Proteomes" id="UP001295684">
    <property type="component" value="Unassembled WGS sequence"/>
</dbReference>
<evidence type="ECO:0000313" key="2">
    <source>
        <dbReference type="EMBL" id="CAI2364451.1"/>
    </source>
</evidence>
<dbReference type="AlphaFoldDB" id="A0AAD1UD63"/>
<reference evidence="2" key="1">
    <citation type="submission" date="2023-07" db="EMBL/GenBank/DDBJ databases">
        <authorList>
            <consortium name="AG Swart"/>
            <person name="Singh M."/>
            <person name="Singh A."/>
            <person name="Seah K."/>
            <person name="Emmerich C."/>
        </authorList>
    </citation>
    <scope>NUCLEOTIDE SEQUENCE</scope>
    <source>
        <strain evidence="2">DP1</strain>
    </source>
</reference>
<organism evidence="2 3">
    <name type="scientific">Euplotes crassus</name>
    <dbReference type="NCBI Taxonomy" id="5936"/>
    <lineage>
        <taxon>Eukaryota</taxon>
        <taxon>Sar</taxon>
        <taxon>Alveolata</taxon>
        <taxon>Ciliophora</taxon>
        <taxon>Intramacronucleata</taxon>
        <taxon>Spirotrichea</taxon>
        <taxon>Hypotrichia</taxon>
        <taxon>Euplotida</taxon>
        <taxon>Euplotidae</taxon>
        <taxon>Moneuplotes</taxon>
    </lineage>
</organism>
<keyword evidence="3" id="KW-1185">Reference proteome</keyword>
<feature type="compositionally biased region" description="Polar residues" evidence="1">
    <location>
        <begin position="245"/>
        <end position="255"/>
    </location>
</feature>
<dbReference type="EMBL" id="CAMPGE010005605">
    <property type="protein sequence ID" value="CAI2364451.1"/>
    <property type="molecule type" value="Genomic_DNA"/>
</dbReference>